<evidence type="ECO:0000256" key="2">
    <source>
        <dbReference type="SAM" id="MobiDB-lite"/>
    </source>
</evidence>
<gene>
    <name evidence="3" type="ORF">PHLCEN_2v385</name>
</gene>
<organism evidence="3 4">
    <name type="scientific">Hermanssonia centrifuga</name>
    <dbReference type="NCBI Taxonomy" id="98765"/>
    <lineage>
        <taxon>Eukaryota</taxon>
        <taxon>Fungi</taxon>
        <taxon>Dikarya</taxon>
        <taxon>Basidiomycota</taxon>
        <taxon>Agaricomycotina</taxon>
        <taxon>Agaricomycetes</taxon>
        <taxon>Polyporales</taxon>
        <taxon>Meruliaceae</taxon>
        <taxon>Hermanssonia</taxon>
    </lineage>
</organism>
<dbReference type="Proteomes" id="UP000186601">
    <property type="component" value="Unassembled WGS sequence"/>
</dbReference>
<sequence length="536" mass="60829">MDDLARSLRTLLRSQQYSQASTVFLDTISTARFSNPGRFRAFDKAISLFIEFGFFIGANEIYARMKHEGFIPSASLRGTMHVLTCISSSPSVETLLSASRAAFEQDSYDERCLRFFLRILVGNRLCAPEVIENVVEVFLETRPPGYTLTVATASQLAYVLTRLGYSAHAKQWLNPDAKETIDVGKGGDEKRVSVEEEETLLEMARLEPELAPIFLNAVRHMRMTGSRLNPNIYNTLIAALVRGRRYDRTFAIFRLSMQAGHNPSAQAFGSLFKAIRHCSLKRSIRTRGGKLPPNAPSLRELFRNMLQAHWNHTQGQLADSSPSLNSSVLNKAIEAFMVDMDYPATLVALKTFQICRIPVSLGIYRTALQQIMERIEHELPRINMLTNAPEFWAYRFLGYPDSLDDIDIDINLLQNILLFGREPHMDLYDVTLRTVRTPADRLETQPKSSHSPPTSGSNYRIPTPLMILHLELPPVDSWDLVPLERIIKRVVLAMSRDIIIPPHDHVVIKVAEAKAEMLPFQLLQPKPRRDRLRCKT</sequence>
<dbReference type="EMBL" id="MLYV02000031">
    <property type="protein sequence ID" value="PSS37784.1"/>
    <property type="molecule type" value="Genomic_DNA"/>
</dbReference>
<name>A0A2R6S669_9APHY</name>
<evidence type="ECO:0000256" key="1">
    <source>
        <dbReference type="PROSITE-ProRule" id="PRU00708"/>
    </source>
</evidence>
<dbReference type="NCBIfam" id="TIGR00756">
    <property type="entry name" value="PPR"/>
    <property type="match status" value="1"/>
</dbReference>
<comment type="caution">
    <text evidence="3">The sequence shown here is derived from an EMBL/GenBank/DDBJ whole genome shotgun (WGS) entry which is preliminary data.</text>
</comment>
<protein>
    <recommendedName>
        <fullName evidence="5">Pentatricopeptide repeat-containing protein</fullName>
    </recommendedName>
</protein>
<feature type="compositionally biased region" description="Polar residues" evidence="2">
    <location>
        <begin position="445"/>
        <end position="458"/>
    </location>
</feature>
<feature type="repeat" description="PPR" evidence="1">
    <location>
        <begin position="229"/>
        <end position="263"/>
    </location>
</feature>
<dbReference type="Gene3D" id="1.25.40.10">
    <property type="entry name" value="Tetratricopeptide repeat domain"/>
    <property type="match status" value="1"/>
</dbReference>
<keyword evidence="4" id="KW-1185">Reference proteome</keyword>
<reference evidence="3 4" key="1">
    <citation type="submission" date="2018-02" db="EMBL/GenBank/DDBJ databases">
        <title>Genome sequence of the basidiomycete white-rot fungus Phlebia centrifuga.</title>
        <authorList>
            <person name="Granchi Z."/>
            <person name="Peng M."/>
            <person name="de Vries R.P."/>
            <person name="Hilden K."/>
            <person name="Makela M.R."/>
            <person name="Grigoriev I."/>
            <person name="Riley R."/>
        </authorList>
    </citation>
    <scope>NUCLEOTIDE SEQUENCE [LARGE SCALE GENOMIC DNA]</scope>
    <source>
        <strain evidence="3 4">FBCC195</strain>
    </source>
</reference>
<evidence type="ECO:0000313" key="3">
    <source>
        <dbReference type="EMBL" id="PSS37784.1"/>
    </source>
</evidence>
<evidence type="ECO:0000313" key="4">
    <source>
        <dbReference type="Proteomes" id="UP000186601"/>
    </source>
</evidence>
<feature type="region of interest" description="Disordered" evidence="2">
    <location>
        <begin position="439"/>
        <end position="458"/>
    </location>
</feature>
<evidence type="ECO:0008006" key="5">
    <source>
        <dbReference type="Google" id="ProtNLM"/>
    </source>
</evidence>
<accession>A0A2R6S669</accession>
<dbReference type="AlphaFoldDB" id="A0A2R6S669"/>
<dbReference type="STRING" id="98765.A0A2R6S669"/>
<proteinExistence type="predicted"/>
<dbReference type="PROSITE" id="PS51375">
    <property type="entry name" value="PPR"/>
    <property type="match status" value="1"/>
</dbReference>
<dbReference type="InterPro" id="IPR011990">
    <property type="entry name" value="TPR-like_helical_dom_sf"/>
</dbReference>
<dbReference type="InterPro" id="IPR002885">
    <property type="entry name" value="PPR_rpt"/>
</dbReference>
<dbReference type="OrthoDB" id="185373at2759"/>